<gene>
    <name evidence="20" type="ORF">B0A48_10721</name>
</gene>
<evidence type="ECO:0000256" key="6">
    <source>
        <dbReference type="ARBA" id="ARBA00022692"/>
    </source>
</evidence>
<dbReference type="Gene3D" id="3.40.50.300">
    <property type="entry name" value="P-loop containing nucleotide triphosphate hydrolases"/>
    <property type="match status" value="1"/>
</dbReference>
<evidence type="ECO:0000256" key="1">
    <source>
        <dbReference type="ARBA" id="ARBA00004123"/>
    </source>
</evidence>
<keyword evidence="21" id="KW-1185">Reference proteome</keyword>
<keyword evidence="10" id="KW-0694">RNA-binding</keyword>
<dbReference type="GO" id="GO:0008380">
    <property type="term" value="P:RNA splicing"/>
    <property type="evidence" value="ECO:0007669"/>
    <property type="project" value="UniProtKB-KW"/>
</dbReference>
<dbReference type="CDD" id="cd03213">
    <property type="entry name" value="ABCG_EPDR"/>
    <property type="match status" value="1"/>
</dbReference>
<keyword evidence="12 17" id="KW-0472">Membrane</keyword>
<dbReference type="PROSITE" id="PS52002">
    <property type="entry name" value="SM"/>
    <property type="match status" value="1"/>
</dbReference>
<feature type="domain" description="ABC transporter" evidence="18">
    <location>
        <begin position="323"/>
        <end position="561"/>
    </location>
</feature>
<evidence type="ECO:0000259" key="18">
    <source>
        <dbReference type="PROSITE" id="PS50893"/>
    </source>
</evidence>
<keyword evidence="8" id="KW-0547">Nucleotide-binding</keyword>
<feature type="transmembrane region" description="Helical" evidence="17">
    <location>
        <begin position="722"/>
        <end position="745"/>
    </location>
</feature>
<dbReference type="PANTHER" id="PTHR48041:SF91">
    <property type="entry name" value="ABC TRANSPORTER G FAMILY MEMBER 28"/>
    <property type="match status" value="1"/>
</dbReference>
<feature type="transmembrane region" description="Helical" evidence="17">
    <location>
        <begin position="802"/>
        <end position="823"/>
    </location>
</feature>
<dbReference type="InterPro" id="IPR047575">
    <property type="entry name" value="Sm"/>
</dbReference>
<feature type="transmembrane region" description="Helical" evidence="17">
    <location>
        <begin position="830"/>
        <end position="849"/>
    </location>
</feature>
<evidence type="ECO:0000313" key="21">
    <source>
        <dbReference type="Proteomes" id="UP000192596"/>
    </source>
</evidence>
<feature type="transmembrane region" description="Helical" evidence="17">
    <location>
        <begin position="174"/>
        <end position="198"/>
    </location>
</feature>
<dbReference type="GO" id="GO:0005524">
    <property type="term" value="F:ATP binding"/>
    <property type="evidence" value="ECO:0007669"/>
    <property type="project" value="UniProtKB-KW"/>
</dbReference>
<keyword evidence="14" id="KW-0539">Nucleus</keyword>
<protein>
    <submittedName>
        <fullName evidence="20">Uncharacterized protein</fullName>
    </submittedName>
</protein>
<dbReference type="GO" id="GO:1990726">
    <property type="term" value="C:Lsm1-7-Pat1 complex"/>
    <property type="evidence" value="ECO:0007669"/>
    <property type="project" value="UniProtKB-ARBA"/>
</dbReference>
<dbReference type="InterPro" id="IPR050352">
    <property type="entry name" value="ABCG_transporters"/>
</dbReference>
<evidence type="ECO:0000256" key="14">
    <source>
        <dbReference type="ARBA" id="ARBA00023242"/>
    </source>
</evidence>
<evidence type="ECO:0000256" key="8">
    <source>
        <dbReference type="ARBA" id="ARBA00022741"/>
    </source>
</evidence>
<dbReference type="PROSITE" id="PS50893">
    <property type="entry name" value="ABC_TRANSPORTER_2"/>
    <property type="match status" value="1"/>
</dbReference>
<evidence type="ECO:0000256" key="15">
    <source>
        <dbReference type="ARBA" id="ARBA00023274"/>
    </source>
</evidence>
<feature type="domain" description="Sm" evidence="19">
    <location>
        <begin position="929"/>
        <end position="1003"/>
    </location>
</feature>
<dbReference type="Gene3D" id="2.30.30.100">
    <property type="match status" value="1"/>
</dbReference>
<dbReference type="Pfam" id="PF19055">
    <property type="entry name" value="ABC2_membrane_7"/>
    <property type="match status" value="1"/>
</dbReference>
<evidence type="ECO:0000259" key="19">
    <source>
        <dbReference type="PROSITE" id="PS52002"/>
    </source>
</evidence>
<name>A0A1V8SYY0_9PEZI</name>
<keyword evidence="15" id="KW-0687">Ribonucleoprotein</keyword>
<dbReference type="FunFam" id="2.30.30.100:FF:000009">
    <property type="entry name" value="U6 snRNA-associated Sm-like protein LSm2"/>
    <property type="match status" value="1"/>
</dbReference>
<dbReference type="InterPro" id="IPR017871">
    <property type="entry name" value="ABC_transporter-like_CS"/>
</dbReference>
<dbReference type="SUPFAM" id="SSF52540">
    <property type="entry name" value="P-loop containing nucleoside triphosphate hydrolases"/>
    <property type="match status" value="1"/>
</dbReference>
<dbReference type="CDD" id="cd01725">
    <property type="entry name" value="LSm2"/>
    <property type="match status" value="1"/>
</dbReference>
<feature type="transmembrane region" description="Helical" evidence="17">
    <location>
        <begin position="777"/>
        <end position="796"/>
    </location>
</feature>
<dbReference type="SUPFAM" id="SSF50182">
    <property type="entry name" value="Sm-like ribonucleoproteins"/>
    <property type="match status" value="1"/>
</dbReference>
<dbReference type="SMART" id="SM00651">
    <property type="entry name" value="Sm"/>
    <property type="match status" value="1"/>
</dbReference>
<dbReference type="AlphaFoldDB" id="A0A1V8SYY0"/>
<reference evidence="21" key="1">
    <citation type="submission" date="2017-03" db="EMBL/GenBank/DDBJ databases">
        <title>Genomes of endolithic fungi from Antarctica.</title>
        <authorList>
            <person name="Coleine C."/>
            <person name="Masonjones S."/>
            <person name="Stajich J.E."/>
        </authorList>
    </citation>
    <scope>NUCLEOTIDE SEQUENCE [LARGE SCALE GENOMIC DNA]</scope>
    <source>
        <strain evidence="21">CCFEE 5527</strain>
    </source>
</reference>
<dbReference type="PANTHER" id="PTHR48041">
    <property type="entry name" value="ABC TRANSPORTER G FAMILY MEMBER 28"/>
    <property type="match status" value="1"/>
</dbReference>
<keyword evidence="6 17" id="KW-0812">Transmembrane</keyword>
<keyword evidence="11 17" id="KW-1133">Transmembrane helix</keyword>
<evidence type="ECO:0000256" key="4">
    <source>
        <dbReference type="ARBA" id="ARBA00022448"/>
    </source>
</evidence>
<comment type="subcellular location">
    <subcellularLocation>
        <location evidence="2">Membrane</location>
        <topology evidence="2">Multi-pass membrane protein</topology>
    </subcellularLocation>
    <subcellularLocation>
        <location evidence="1">Nucleus</location>
    </subcellularLocation>
</comment>
<organism evidence="20 21">
    <name type="scientific">Cryoendolithus antarcticus</name>
    <dbReference type="NCBI Taxonomy" id="1507870"/>
    <lineage>
        <taxon>Eukaryota</taxon>
        <taxon>Fungi</taxon>
        <taxon>Dikarya</taxon>
        <taxon>Ascomycota</taxon>
        <taxon>Pezizomycotina</taxon>
        <taxon>Dothideomycetes</taxon>
        <taxon>Dothideomycetidae</taxon>
        <taxon>Cladosporiales</taxon>
        <taxon>Cladosporiaceae</taxon>
        <taxon>Cryoendolithus</taxon>
    </lineage>
</organism>
<dbReference type="STRING" id="1507870.A0A1V8SYY0"/>
<comment type="similarity">
    <text evidence="3">Belongs to the snRNP Sm proteins family.</text>
</comment>
<evidence type="ECO:0000256" key="16">
    <source>
        <dbReference type="SAM" id="MobiDB-lite"/>
    </source>
</evidence>
<dbReference type="GO" id="GO:0016020">
    <property type="term" value="C:membrane"/>
    <property type="evidence" value="ECO:0007669"/>
    <property type="project" value="UniProtKB-SubCell"/>
</dbReference>
<sequence length="1028" mass="113283">MSIPLPTPSGIILPTVTSISLTPSQSAALDELHRDNEGLLDSFGGNMQSLDFDLYSYSLNYTVTGCYRQGALPVALAMNDTCLPGFHCPDSNNDHPPQFCHPTEQCQAIRTVKGTCNPQGVLEPKICANGHYCPPGGKQEIPCKAGTFCPSGSRAPFDCNWGSLCPATTNRQVVLVPLYVTIFVDVVLGILVAIGFGISKWRKSRRKTYDSVIAQHDEKRGEDIELLRSGGRMGRSSPRVSISSRAQSPAASLRAPSPQPVYMAHMRRASGRADNLDGFVDDDNVSTYSDDQIETDYQNSPDFQRFIRSMSKTIEMKSIGLSFDFENLMFETAKGKRILQEVTGTMPRGSMWGVMGGSGAGKSTFLNVLMGKASHTGGVVKINGWVKDMSKYKKLIGYVPQDDVIFPELTVRENILHSARCRLPARWRDRDIQEHVDSLIACLQLAHVQHSRVGDALNPVISGGQRKRVNIGVELAAAPMAIFLDEPTSGLDSTSAASIMRLLKAISQLGVTVIAIIHQPREQIFYGFDQLLLLSQGRSVYSGATEDVQSYFEGLGYSFPQRANPADTLIDIATGDGTQYAIGHKRRDLGVQYLIDEWKQRGQYGVFTKHLSVGYDGTPQSRGHSRRVSMQSINSTVEQENELYRTMQARGATWFAQVYYCWKRAMTQQVRNSSSFFFEIGVGGLAGSIIGLSAFAASGHLFQGLYHPPFTILSSAVDYQSTPQIGLLGGMAIGLAASAPGFWVFGEERMIYWRETASGHSRSAYYVGKLLSTIPRVALSSLHFTVFLGILATPLISFVDMYAANLMYFWCIYGLASCVAMVVKRENGPLLAVLASLVIGILGGVAPPLSKVKQWHLEWLWRLSPGVWFTEAYFSQNVLPLGYLYDLDIAARAVGYTLGQFSLDIVMLFVIGCAYRAIAYLGLIFMDRNRQRFFKTLVNHEVTIELKNDISIRGTLKSVDQYLNIKLDDISVVEELKYPHLSSVKNVFIRGSVVRYVHLPANAVDTPLLEDATRREASQTAAKAKAGT</sequence>
<feature type="compositionally biased region" description="Low complexity" evidence="16">
    <location>
        <begin position="228"/>
        <end position="237"/>
    </location>
</feature>
<dbReference type="InterPro" id="IPR003439">
    <property type="entry name" value="ABC_transporter-like_ATP-bd"/>
</dbReference>
<dbReference type="Proteomes" id="UP000192596">
    <property type="component" value="Unassembled WGS sequence"/>
</dbReference>
<evidence type="ECO:0000256" key="9">
    <source>
        <dbReference type="ARBA" id="ARBA00022840"/>
    </source>
</evidence>
<evidence type="ECO:0000256" key="17">
    <source>
        <dbReference type="SAM" id="Phobius"/>
    </source>
</evidence>
<dbReference type="GO" id="GO:0003723">
    <property type="term" value="F:RNA binding"/>
    <property type="evidence" value="ECO:0007669"/>
    <property type="project" value="UniProtKB-KW"/>
</dbReference>
<dbReference type="EMBL" id="NAJO01000022">
    <property type="protein sequence ID" value="OQO04112.1"/>
    <property type="molecule type" value="Genomic_DNA"/>
</dbReference>
<keyword evidence="4" id="KW-0813">Transport</keyword>
<evidence type="ECO:0000256" key="3">
    <source>
        <dbReference type="ARBA" id="ARBA00006850"/>
    </source>
</evidence>
<feature type="transmembrane region" description="Helical" evidence="17">
    <location>
        <begin position="905"/>
        <end position="926"/>
    </location>
</feature>
<proteinExistence type="inferred from homology"/>
<dbReference type="OrthoDB" id="66620at2759"/>
<dbReference type="InterPro" id="IPR016654">
    <property type="entry name" value="U6_snRNA_Lsm2"/>
</dbReference>
<dbReference type="GO" id="GO:0005688">
    <property type="term" value="C:U6 snRNP"/>
    <property type="evidence" value="ECO:0007669"/>
    <property type="project" value="UniProtKB-ARBA"/>
</dbReference>
<dbReference type="InterPro" id="IPR001163">
    <property type="entry name" value="Sm_dom_euk/arc"/>
</dbReference>
<feature type="region of interest" description="Disordered" evidence="16">
    <location>
        <begin position="228"/>
        <end position="259"/>
    </location>
</feature>
<dbReference type="GO" id="GO:0005681">
    <property type="term" value="C:spliceosomal complex"/>
    <property type="evidence" value="ECO:0007669"/>
    <property type="project" value="UniProtKB-KW"/>
</dbReference>
<dbReference type="Pfam" id="PF00005">
    <property type="entry name" value="ABC_tran"/>
    <property type="match status" value="1"/>
</dbReference>
<evidence type="ECO:0000256" key="2">
    <source>
        <dbReference type="ARBA" id="ARBA00004141"/>
    </source>
</evidence>
<keyword evidence="7" id="KW-0747">Spliceosome</keyword>
<evidence type="ECO:0000256" key="12">
    <source>
        <dbReference type="ARBA" id="ARBA00023136"/>
    </source>
</evidence>
<dbReference type="InterPro" id="IPR010920">
    <property type="entry name" value="LSM_dom_sf"/>
</dbReference>
<feature type="transmembrane region" description="Helical" evidence="17">
    <location>
        <begin position="676"/>
        <end position="702"/>
    </location>
</feature>
<evidence type="ECO:0000256" key="11">
    <source>
        <dbReference type="ARBA" id="ARBA00022989"/>
    </source>
</evidence>
<dbReference type="GO" id="GO:0016887">
    <property type="term" value="F:ATP hydrolysis activity"/>
    <property type="evidence" value="ECO:0007669"/>
    <property type="project" value="InterPro"/>
</dbReference>
<dbReference type="InParanoid" id="A0A1V8SYY0"/>
<keyword evidence="13" id="KW-0508">mRNA splicing</keyword>
<dbReference type="Pfam" id="PF01423">
    <property type="entry name" value="LSM"/>
    <property type="match status" value="1"/>
</dbReference>
<evidence type="ECO:0000256" key="13">
    <source>
        <dbReference type="ARBA" id="ARBA00023187"/>
    </source>
</evidence>
<evidence type="ECO:0000256" key="5">
    <source>
        <dbReference type="ARBA" id="ARBA00022664"/>
    </source>
</evidence>
<evidence type="ECO:0000256" key="10">
    <source>
        <dbReference type="ARBA" id="ARBA00022884"/>
    </source>
</evidence>
<keyword evidence="5" id="KW-0507">mRNA processing</keyword>
<dbReference type="InterPro" id="IPR027417">
    <property type="entry name" value="P-loop_NTPase"/>
</dbReference>
<comment type="caution">
    <text evidence="20">The sequence shown here is derived from an EMBL/GenBank/DDBJ whole genome shotgun (WGS) entry which is preliminary data.</text>
</comment>
<dbReference type="PROSITE" id="PS00211">
    <property type="entry name" value="ABC_TRANSPORTER_1"/>
    <property type="match status" value="1"/>
</dbReference>
<feature type="compositionally biased region" description="Polar residues" evidence="16">
    <location>
        <begin position="238"/>
        <end position="250"/>
    </location>
</feature>
<keyword evidence="9" id="KW-0067">ATP-binding</keyword>
<evidence type="ECO:0000256" key="7">
    <source>
        <dbReference type="ARBA" id="ARBA00022728"/>
    </source>
</evidence>
<dbReference type="GO" id="GO:0006397">
    <property type="term" value="P:mRNA processing"/>
    <property type="evidence" value="ECO:0007669"/>
    <property type="project" value="UniProtKB-KW"/>
</dbReference>
<dbReference type="InterPro" id="IPR003593">
    <property type="entry name" value="AAA+_ATPase"/>
</dbReference>
<dbReference type="InterPro" id="IPR043926">
    <property type="entry name" value="ABCG_dom"/>
</dbReference>
<dbReference type="GO" id="GO:0140359">
    <property type="term" value="F:ABC-type transporter activity"/>
    <property type="evidence" value="ECO:0007669"/>
    <property type="project" value="InterPro"/>
</dbReference>
<evidence type="ECO:0000313" key="20">
    <source>
        <dbReference type="EMBL" id="OQO04112.1"/>
    </source>
</evidence>
<accession>A0A1V8SYY0</accession>
<dbReference type="SMART" id="SM00382">
    <property type="entry name" value="AAA"/>
    <property type="match status" value="1"/>
</dbReference>
<dbReference type="FunFam" id="3.40.50.300:FF:000367">
    <property type="entry name" value="ABC transporter G family member 24"/>
    <property type="match status" value="1"/>
</dbReference>